<feature type="domain" description="Putative restriction endonuclease" evidence="1">
    <location>
        <begin position="77"/>
        <end position="202"/>
    </location>
</feature>
<dbReference type="PANTHER" id="PTHR35400">
    <property type="entry name" value="SLR1083 PROTEIN"/>
    <property type="match status" value="1"/>
</dbReference>
<gene>
    <name evidence="2" type="ORF">Pa4123_77210</name>
</gene>
<dbReference type="EMBL" id="BSDI01000062">
    <property type="protein sequence ID" value="GLI02443.1"/>
    <property type="molecule type" value="Genomic_DNA"/>
</dbReference>
<dbReference type="SUPFAM" id="SSF52980">
    <property type="entry name" value="Restriction endonuclease-like"/>
    <property type="match status" value="1"/>
</dbReference>
<name>A0ABQ5R7T2_9ACTN</name>
<sequence length="239" mass="26157">MARSAPAPSTWTTCWPDASVAARIGKPVNVMIEILPRGSFPSPTPVGGRVGRLELMTQPALAYRWSQSEFVRASEAEAFDHRVELVEGEIWPVVIGSWHGDTVGQLLASLPRSEVRVTTATLPTGASLPDPDCWVRRADADPVGIVGSRLSIWDASDVLLVVEVADETMIQDLNIKARLYGQAGYPVYWVITQEAIYEHTGPIATGYRTRVEYLHGERIPVPYTDADLAIDDLIAPRPA</sequence>
<evidence type="ECO:0000259" key="1">
    <source>
        <dbReference type="Pfam" id="PF05685"/>
    </source>
</evidence>
<proteinExistence type="predicted"/>
<dbReference type="PANTHER" id="PTHR35400:SF3">
    <property type="entry name" value="SLL1072 PROTEIN"/>
    <property type="match status" value="1"/>
</dbReference>
<reference evidence="2" key="1">
    <citation type="submission" date="2022-12" db="EMBL/GenBank/DDBJ databases">
        <title>New Phytohabitans aurantiacus sp. RD004123 nov., an actinomycete isolated from soil.</title>
        <authorList>
            <person name="Triningsih D.W."/>
            <person name="Harunari E."/>
            <person name="Igarashi Y."/>
        </authorList>
    </citation>
    <scope>NUCLEOTIDE SEQUENCE</scope>
    <source>
        <strain evidence="2">RD004123</strain>
    </source>
</reference>
<comment type="caution">
    <text evidence="2">The sequence shown here is derived from an EMBL/GenBank/DDBJ whole genome shotgun (WGS) entry which is preliminary data.</text>
</comment>
<dbReference type="Proteomes" id="UP001144280">
    <property type="component" value="Unassembled WGS sequence"/>
</dbReference>
<dbReference type="InterPro" id="IPR011335">
    <property type="entry name" value="Restrct_endonuc-II-like"/>
</dbReference>
<dbReference type="InterPro" id="IPR008538">
    <property type="entry name" value="Uma2"/>
</dbReference>
<organism evidence="2 3">
    <name type="scientific">Phytohabitans aurantiacus</name>
    <dbReference type="NCBI Taxonomy" id="3016789"/>
    <lineage>
        <taxon>Bacteria</taxon>
        <taxon>Bacillati</taxon>
        <taxon>Actinomycetota</taxon>
        <taxon>Actinomycetes</taxon>
        <taxon>Micromonosporales</taxon>
        <taxon>Micromonosporaceae</taxon>
    </lineage>
</organism>
<dbReference type="InterPro" id="IPR012296">
    <property type="entry name" value="Nuclease_put_TT1808"/>
</dbReference>
<evidence type="ECO:0000313" key="2">
    <source>
        <dbReference type="EMBL" id="GLI02443.1"/>
    </source>
</evidence>
<dbReference type="Gene3D" id="3.90.1570.10">
    <property type="entry name" value="tt1808, chain A"/>
    <property type="match status" value="1"/>
</dbReference>
<evidence type="ECO:0000313" key="3">
    <source>
        <dbReference type="Proteomes" id="UP001144280"/>
    </source>
</evidence>
<keyword evidence="3" id="KW-1185">Reference proteome</keyword>
<dbReference type="Pfam" id="PF05685">
    <property type="entry name" value="Uma2"/>
    <property type="match status" value="1"/>
</dbReference>
<protein>
    <recommendedName>
        <fullName evidence="1">Putative restriction endonuclease domain-containing protein</fullName>
    </recommendedName>
</protein>
<accession>A0ABQ5R7T2</accession>
<dbReference type="CDD" id="cd06260">
    <property type="entry name" value="DUF820-like"/>
    <property type="match status" value="1"/>
</dbReference>